<dbReference type="AlphaFoldDB" id="A0A0F4H0U0"/>
<comment type="caution">
    <text evidence="2">The sequence shown here is derived from an EMBL/GenBank/DDBJ whole genome shotgun (WGS) entry which is preliminary data.</text>
</comment>
<feature type="compositionally biased region" description="Polar residues" evidence="1">
    <location>
        <begin position="89"/>
        <end position="108"/>
    </location>
</feature>
<accession>A0A0F4H0U0</accession>
<keyword evidence="3" id="KW-1185">Reference proteome</keyword>
<evidence type="ECO:0000256" key="1">
    <source>
        <dbReference type="SAM" id="MobiDB-lite"/>
    </source>
</evidence>
<reference evidence="2 3" key="1">
    <citation type="submission" date="2015-03" db="EMBL/GenBank/DDBJ databases">
        <title>RNA-seq based gene annotation and comparative genomics of four Zymoseptoria species reveal species-specific pathogenicity related genes and transposable element activity.</title>
        <authorList>
            <person name="Grandaubert J."/>
            <person name="Bhattacharyya A."/>
            <person name="Stukenbrock E.H."/>
        </authorList>
    </citation>
    <scope>NUCLEOTIDE SEQUENCE [LARGE SCALE GENOMIC DNA]</scope>
    <source>
        <strain evidence="2 3">Zb18110</strain>
    </source>
</reference>
<name>A0A0F4H0U0_9PEZI</name>
<proteinExistence type="predicted"/>
<evidence type="ECO:0000313" key="2">
    <source>
        <dbReference type="EMBL" id="KJY02101.1"/>
    </source>
</evidence>
<dbReference type="Proteomes" id="UP000033647">
    <property type="component" value="Unassembled WGS sequence"/>
</dbReference>
<gene>
    <name evidence="2" type="ORF">TI39_contig259g00010</name>
</gene>
<dbReference type="EMBL" id="LAFY01000251">
    <property type="protein sequence ID" value="KJY02101.1"/>
    <property type="molecule type" value="Genomic_DNA"/>
</dbReference>
<feature type="compositionally biased region" description="Polar residues" evidence="1">
    <location>
        <begin position="343"/>
        <end position="366"/>
    </location>
</feature>
<protein>
    <submittedName>
        <fullName evidence="2">Uncharacterized protein</fullName>
    </submittedName>
</protein>
<evidence type="ECO:0000313" key="3">
    <source>
        <dbReference type="Proteomes" id="UP000033647"/>
    </source>
</evidence>
<feature type="region of interest" description="Disordered" evidence="1">
    <location>
        <begin position="11"/>
        <end position="31"/>
    </location>
</feature>
<organism evidence="2 3">
    <name type="scientific">Zymoseptoria brevis</name>
    <dbReference type="NCBI Taxonomy" id="1047168"/>
    <lineage>
        <taxon>Eukaryota</taxon>
        <taxon>Fungi</taxon>
        <taxon>Dikarya</taxon>
        <taxon>Ascomycota</taxon>
        <taxon>Pezizomycotina</taxon>
        <taxon>Dothideomycetes</taxon>
        <taxon>Dothideomycetidae</taxon>
        <taxon>Mycosphaerellales</taxon>
        <taxon>Mycosphaerellaceae</taxon>
        <taxon>Zymoseptoria</taxon>
    </lineage>
</organism>
<feature type="region of interest" description="Disordered" evidence="1">
    <location>
        <begin position="89"/>
        <end position="119"/>
    </location>
</feature>
<feature type="region of interest" description="Disordered" evidence="1">
    <location>
        <begin position="340"/>
        <end position="366"/>
    </location>
</feature>
<sequence length="596" mass="65295">MARCRAYFRRLKKRHSGQAKMRSTHPPMPPGASHMAQYIPPARATPAELAASRDRVLNSTTPFIKEEPEDDDAPTPASGHTALAIRTATPQVESSAAHTLPERTSATLQDDDTEPTSPDTMGLEHALDTLDKLPADHKLVASASAFILEQKLVGTAFVTPSSRALKTTTQWVRNGLKSSEMADDRKEALAKVVRNTEANHIANWIKSAIRDPTTIRSIAAILGQDDVEEQCRDIKTTAAKRTHESHDVSFSADERLTKRPRTDVSATAQGVTAVEPTHQRIIFTGDQILNDALASSHDLRQSSPPLECNNGDFAAACSQRSAVLPQHHSGISLPAGNNAHGAMQSTVADCSPRPDTSPSGVTNTSAIAEQRDRASSMLALEPRPTVVKFVKFTPAAGNCYAYLPIDTPDMPINSPSTAEVEAACQQAVDKGNTLVWAKKLGPRFWVARFDLRTYMLMQVEGRVVSLGGLRCRLEHLPQSAPRTFAADLTFAMAVTSSDFMEALRAACPPKCPLPRVLELTPSDGPVKRVFHIHFQRPPGFLRLYIPILNRGSQEYFMATVAHMRSARICELCRKQHKLNHVCPLEEEHSWLEETDA</sequence>